<comment type="catalytic activity">
    <reaction evidence="15">
        <text>L-ornithine(in) + L-arginine(out) = L-ornithine(out) + L-arginine(in)</text>
        <dbReference type="Rhea" id="RHEA:34991"/>
        <dbReference type="ChEBI" id="CHEBI:32682"/>
        <dbReference type="ChEBI" id="CHEBI:46911"/>
    </reaction>
</comment>
<dbReference type="Gene3D" id="1.50.40.10">
    <property type="entry name" value="Mitochondrial carrier domain"/>
    <property type="match status" value="2"/>
</dbReference>
<dbReference type="GO" id="GO:0005743">
    <property type="term" value="C:mitochondrial inner membrane"/>
    <property type="evidence" value="ECO:0007669"/>
    <property type="project" value="UniProtKB-SubCell"/>
</dbReference>
<evidence type="ECO:0000256" key="8">
    <source>
        <dbReference type="ARBA" id="ARBA00022989"/>
    </source>
</evidence>
<keyword evidence="4 22" id="KW-0812">Transmembrane</keyword>
<evidence type="ECO:0000256" key="24">
    <source>
        <dbReference type="SAM" id="Phobius"/>
    </source>
</evidence>
<feature type="repeat" description="Solcar" evidence="22">
    <location>
        <begin position="194"/>
        <end position="283"/>
    </location>
</feature>
<dbReference type="PRINTS" id="PR00926">
    <property type="entry name" value="MITOCARRIER"/>
</dbReference>
<comment type="subcellular location">
    <subcellularLocation>
        <location evidence="1">Mitochondrion inner membrane</location>
        <topology evidence="1">Multi-pass membrane protein</topology>
    </subcellularLocation>
</comment>
<dbReference type="OMA" id="VYRESGW"/>
<dbReference type="EMBL" id="IAAA01010777">
    <property type="protein sequence ID" value="LAA06274.1"/>
    <property type="molecule type" value="mRNA"/>
</dbReference>
<name>A0A2L2YDQ6_PARTP</name>
<protein>
    <recommendedName>
        <fullName evidence="17">Mitochondrial basic amino acids transporter</fullName>
    </recommendedName>
    <alternativeName>
        <fullName evidence="21">Carnitine/acylcarnitine translocase-like</fullName>
    </alternativeName>
    <alternativeName>
        <fullName evidence="20">Mitochondrial carnitine/acylcarnitine carrier protein CACL</fullName>
    </alternativeName>
    <alternativeName>
        <fullName evidence="19">Mitochondrial ornithine transporter 3</fullName>
    </alternativeName>
    <alternativeName>
        <fullName evidence="18">Solute carrier family 25 member 29</fullName>
    </alternativeName>
</protein>
<evidence type="ECO:0000256" key="21">
    <source>
        <dbReference type="ARBA" id="ARBA00080567"/>
    </source>
</evidence>
<evidence type="ECO:0000256" key="22">
    <source>
        <dbReference type="PROSITE-ProRule" id="PRU00282"/>
    </source>
</evidence>
<evidence type="ECO:0000256" key="11">
    <source>
        <dbReference type="ARBA" id="ARBA00049090"/>
    </source>
</evidence>
<evidence type="ECO:0000256" key="18">
    <source>
        <dbReference type="ARBA" id="ARBA00076491"/>
    </source>
</evidence>
<evidence type="ECO:0000256" key="12">
    <source>
        <dbReference type="ARBA" id="ARBA00050592"/>
    </source>
</evidence>
<sequence length="311" mass="34396">MALDFYAGCLGGCAGVLVGHPFDTVKVRLQTQDSKNKIYRGTFHCISTIIKQESYQGLYKGMSSPMAGLAAVNAIVFGVYGNLVRASTSDNLLLNQFLAGSTAGVVQSLVTSPMELAKTRMQLQGQENRLVRTAYWTRNSVTYKNPVDCLVKAFKMEGTRGLYRGLWCTILRDAPGFGVYFSSYEYLTSKVTKGNTLSLLSVGGLAGVISWIVIYPFDVIKSRLQVDGMDGKPRKYNNLFDCVRKSYKEEGLQVFTRGLNSTIIRAFPTNAATFAVFTWVFMIFESPSAPKISVEQAKGVLMLEKEMQNYA</sequence>
<feature type="transmembrane region" description="Helical" evidence="24">
    <location>
        <begin position="263"/>
        <end position="284"/>
    </location>
</feature>
<comment type="catalytic activity">
    <reaction evidence="16">
        <text>N(omega)-methyl-L-arginine(in) + L-arginine(out) = N(omega)-methyl-L-arginine(out) + L-arginine(in)</text>
        <dbReference type="Rhea" id="RHEA:72803"/>
        <dbReference type="ChEBI" id="CHEBI:32682"/>
        <dbReference type="ChEBI" id="CHEBI:114953"/>
    </reaction>
</comment>
<evidence type="ECO:0000256" key="1">
    <source>
        <dbReference type="ARBA" id="ARBA00004448"/>
    </source>
</evidence>
<dbReference type="PROSITE" id="PS50920">
    <property type="entry name" value="SOLCAR"/>
    <property type="match status" value="3"/>
</dbReference>
<dbReference type="KEGG" id="ptep:107454840"/>
<keyword evidence="3 23" id="KW-0813">Transport</keyword>
<comment type="catalytic activity">
    <reaction evidence="13">
        <text>L-histidine(out) + L-arginine(in) = L-histidine(in) + L-arginine(out)</text>
        <dbReference type="Rhea" id="RHEA:71063"/>
        <dbReference type="ChEBI" id="CHEBI:32682"/>
        <dbReference type="ChEBI" id="CHEBI:57595"/>
    </reaction>
</comment>
<evidence type="ECO:0000313" key="25">
    <source>
        <dbReference type="EMBL" id="LAA06274.1"/>
    </source>
</evidence>
<accession>A0A2L2YDQ6</accession>
<dbReference type="OrthoDB" id="193856at2759"/>
<dbReference type="InterPro" id="IPR002067">
    <property type="entry name" value="MCP"/>
</dbReference>
<dbReference type="InterPro" id="IPR023395">
    <property type="entry name" value="MCP_dom_sf"/>
</dbReference>
<dbReference type="GO" id="GO:0005289">
    <property type="term" value="F:high-affinity L-arginine transmembrane transporter activity"/>
    <property type="evidence" value="ECO:0007669"/>
    <property type="project" value="TreeGrafter"/>
</dbReference>
<proteinExistence type="evidence at transcript level"/>
<comment type="catalytic activity">
    <reaction evidence="11">
        <text>L-lysine(out) + L-arginine(in) = L-lysine(in) + L-arginine(out)</text>
        <dbReference type="Rhea" id="RHEA:70827"/>
        <dbReference type="ChEBI" id="CHEBI:32551"/>
        <dbReference type="ChEBI" id="CHEBI:32682"/>
    </reaction>
</comment>
<comment type="catalytic activity">
    <reaction evidence="12">
        <text>L-histidine(out) = L-histidine(in)</text>
        <dbReference type="Rhea" id="RHEA:72807"/>
        <dbReference type="ChEBI" id="CHEBI:57595"/>
    </reaction>
</comment>
<organism evidence="25">
    <name type="scientific">Parasteatoda tepidariorum</name>
    <name type="common">Common house spider</name>
    <name type="synonym">Achaearanea tepidariorum</name>
    <dbReference type="NCBI Taxonomy" id="114398"/>
    <lineage>
        <taxon>Eukaryota</taxon>
        <taxon>Metazoa</taxon>
        <taxon>Ecdysozoa</taxon>
        <taxon>Arthropoda</taxon>
        <taxon>Chelicerata</taxon>
        <taxon>Arachnida</taxon>
        <taxon>Araneae</taxon>
        <taxon>Araneomorphae</taxon>
        <taxon>Entelegynae</taxon>
        <taxon>Araneoidea</taxon>
        <taxon>Theridiidae</taxon>
        <taxon>Parasteatoda</taxon>
    </lineage>
</organism>
<keyword evidence="5" id="KW-0677">Repeat</keyword>
<evidence type="ECO:0000256" key="14">
    <source>
        <dbReference type="ARBA" id="ARBA00051045"/>
    </source>
</evidence>
<dbReference type="Pfam" id="PF00153">
    <property type="entry name" value="Mito_carr"/>
    <property type="match status" value="3"/>
</dbReference>
<keyword evidence="10 22" id="KW-0472">Membrane</keyword>
<dbReference type="PANTHER" id="PTHR45624">
    <property type="entry name" value="MITOCHONDRIAL BASIC AMINO ACIDS TRANSPORTER-RELATED"/>
    <property type="match status" value="1"/>
</dbReference>
<evidence type="ECO:0000256" key="10">
    <source>
        <dbReference type="ARBA" id="ARBA00023136"/>
    </source>
</evidence>
<dbReference type="AlphaFoldDB" id="A0A2L2YDQ6"/>
<evidence type="ECO:0000256" key="7">
    <source>
        <dbReference type="ARBA" id="ARBA00022970"/>
    </source>
</evidence>
<feature type="repeat" description="Solcar" evidence="22">
    <location>
        <begin position="2"/>
        <end position="86"/>
    </location>
</feature>
<dbReference type="GO" id="GO:1990575">
    <property type="term" value="P:mitochondrial L-ornithine transmembrane transport"/>
    <property type="evidence" value="ECO:0007669"/>
    <property type="project" value="TreeGrafter"/>
</dbReference>
<evidence type="ECO:0000256" key="3">
    <source>
        <dbReference type="ARBA" id="ARBA00022448"/>
    </source>
</evidence>
<evidence type="ECO:0000256" key="9">
    <source>
        <dbReference type="ARBA" id="ARBA00023128"/>
    </source>
</evidence>
<keyword evidence="6" id="KW-0999">Mitochondrion inner membrane</keyword>
<evidence type="ECO:0000256" key="16">
    <source>
        <dbReference type="ARBA" id="ARBA00052673"/>
    </source>
</evidence>
<keyword evidence="8 24" id="KW-1133">Transmembrane helix</keyword>
<evidence type="ECO:0000256" key="15">
    <source>
        <dbReference type="ARBA" id="ARBA00051921"/>
    </source>
</evidence>
<dbReference type="SUPFAM" id="SSF103506">
    <property type="entry name" value="Mitochondrial carrier"/>
    <property type="match status" value="1"/>
</dbReference>
<evidence type="ECO:0000256" key="5">
    <source>
        <dbReference type="ARBA" id="ARBA00022737"/>
    </source>
</evidence>
<comment type="catalytic activity">
    <reaction evidence="14">
        <text>L-homoarginine(in) + L-arginine(out) = L-homoarginine(out) + L-arginine(in)</text>
        <dbReference type="Rhea" id="RHEA:72799"/>
        <dbReference type="ChEBI" id="CHEBI:32682"/>
        <dbReference type="ChEBI" id="CHEBI:143006"/>
    </reaction>
</comment>
<keyword evidence="9" id="KW-0496">Mitochondrion</keyword>
<dbReference type="InterPro" id="IPR018108">
    <property type="entry name" value="MCP_transmembrane"/>
</dbReference>
<feature type="repeat" description="Solcar" evidence="22">
    <location>
        <begin position="91"/>
        <end position="190"/>
    </location>
</feature>
<evidence type="ECO:0000256" key="4">
    <source>
        <dbReference type="ARBA" id="ARBA00022692"/>
    </source>
</evidence>
<feature type="transmembrane region" description="Helical" evidence="24">
    <location>
        <begin position="197"/>
        <end position="217"/>
    </location>
</feature>
<dbReference type="GeneID" id="107454840"/>
<keyword evidence="7" id="KW-0029">Amino-acid transport</keyword>
<dbReference type="InterPro" id="IPR050567">
    <property type="entry name" value="Mitochondrial_Carrier"/>
</dbReference>
<evidence type="ECO:0000256" key="13">
    <source>
        <dbReference type="ARBA" id="ARBA00050768"/>
    </source>
</evidence>
<evidence type="ECO:0000256" key="6">
    <source>
        <dbReference type="ARBA" id="ARBA00022792"/>
    </source>
</evidence>
<reference evidence="25" key="1">
    <citation type="journal article" date="2016" name="Mol. Ecol. Resour.">
        <title>Evaluation of the impact of RNA preservation methods of spiders for de novo transcriptome assembly.</title>
        <authorList>
            <person name="Kono N."/>
            <person name="Nakamura H."/>
            <person name="Ito Y."/>
            <person name="Tomita M."/>
            <person name="Arakawa K."/>
        </authorList>
    </citation>
    <scope>NUCLEOTIDE SEQUENCE</scope>
    <source>
        <tissue evidence="25">Whole body</tissue>
    </source>
</reference>
<evidence type="ECO:0000256" key="20">
    <source>
        <dbReference type="ARBA" id="ARBA00079387"/>
    </source>
</evidence>
<evidence type="ECO:0000256" key="23">
    <source>
        <dbReference type="RuleBase" id="RU000488"/>
    </source>
</evidence>
<evidence type="ECO:0000256" key="19">
    <source>
        <dbReference type="ARBA" id="ARBA00078745"/>
    </source>
</evidence>
<dbReference type="PANTHER" id="PTHR45624:SF61">
    <property type="entry name" value="MITOCHONDRIAL BASIC AMINO ACIDS TRANSPORTER"/>
    <property type="match status" value="1"/>
</dbReference>
<evidence type="ECO:0000256" key="2">
    <source>
        <dbReference type="ARBA" id="ARBA00006375"/>
    </source>
</evidence>
<evidence type="ECO:0000256" key="17">
    <source>
        <dbReference type="ARBA" id="ARBA00071763"/>
    </source>
</evidence>
<dbReference type="RefSeq" id="XP_015927646.1">
    <property type="nucleotide sequence ID" value="XM_016072160.3"/>
</dbReference>
<dbReference type="FunFam" id="1.50.40.10:FF:000037">
    <property type="entry name" value="Solute carrier family 25 member 29"/>
    <property type="match status" value="1"/>
</dbReference>
<comment type="similarity">
    <text evidence="2 23">Belongs to the mitochondrial carrier (TC 2.A.29) family.</text>
</comment>